<accession>A0A914HQQ8</accession>
<evidence type="ECO:0000313" key="2">
    <source>
        <dbReference type="Proteomes" id="UP000887572"/>
    </source>
</evidence>
<dbReference type="AlphaFoldDB" id="A0A914HQQ8"/>
<reference evidence="3" key="1">
    <citation type="submission" date="2022-11" db="UniProtKB">
        <authorList>
            <consortium name="WormBaseParasite"/>
        </authorList>
    </citation>
    <scope>IDENTIFICATION</scope>
</reference>
<dbReference type="Pfam" id="PF10184">
    <property type="entry name" value="DUF2358"/>
    <property type="match status" value="1"/>
</dbReference>
<dbReference type="PANTHER" id="PTHR31094">
    <property type="entry name" value="RIKEN CDNA 2310061I04 GENE"/>
    <property type="match status" value="1"/>
</dbReference>
<dbReference type="PANTHER" id="PTHR31094:SF2">
    <property type="entry name" value="RIKEN CDNA 2310061I04 GENE"/>
    <property type="match status" value="1"/>
</dbReference>
<evidence type="ECO:0000313" key="3">
    <source>
        <dbReference type="WBParaSite" id="Gr19_v10_g283.t1"/>
    </source>
</evidence>
<protein>
    <submittedName>
        <fullName evidence="3">Uncharacterized protein</fullName>
    </submittedName>
</protein>
<sequence>MISCRAVSRSLLFQVAPRFAPQPSFGPVQPCSSSQNGPMAVLHPSNCNCAVSLLPALSRTLSSSVGDKSHERPQMFQLEHIQKRLEFTVPLVFETRLDYTFYRKDVVVEDQIVGSVINGLESLMQHMAFVNVFCRIRYSHIEVQILNVLPILEDGTVRLRWRVLYLGWLGMLNPRNFNYEYRKKNLRWFDGYSIFYVDGEGLVYKATIQKTMPDESLKLSSMKDKTKEFVQRRVLPSPSPNCVDQQQLTTNFDTSDHRSKT</sequence>
<organism evidence="2 3">
    <name type="scientific">Globodera rostochiensis</name>
    <name type="common">Golden nematode worm</name>
    <name type="synonym">Heterodera rostochiensis</name>
    <dbReference type="NCBI Taxonomy" id="31243"/>
    <lineage>
        <taxon>Eukaryota</taxon>
        <taxon>Metazoa</taxon>
        <taxon>Ecdysozoa</taxon>
        <taxon>Nematoda</taxon>
        <taxon>Chromadorea</taxon>
        <taxon>Rhabditida</taxon>
        <taxon>Tylenchina</taxon>
        <taxon>Tylenchomorpha</taxon>
        <taxon>Tylenchoidea</taxon>
        <taxon>Heteroderidae</taxon>
        <taxon>Heteroderinae</taxon>
        <taxon>Globodera</taxon>
    </lineage>
</organism>
<proteinExistence type="predicted"/>
<feature type="region of interest" description="Disordered" evidence="1">
    <location>
        <begin position="235"/>
        <end position="261"/>
    </location>
</feature>
<feature type="compositionally biased region" description="Polar residues" evidence="1">
    <location>
        <begin position="240"/>
        <end position="253"/>
    </location>
</feature>
<dbReference type="Proteomes" id="UP000887572">
    <property type="component" value="Unplaced"/>
</dbReference>
<dbReference type="WBParaSite" id="Gr19_v10_g283.t1">
    <property type="protein sequence ID" value="Gr19_v10_g283.t1"/>
    <property type="gene ID" value="Gr19_v10_g283"/>
</dbReference>
<dbReference type="InterPro" id="IPR018790">
    <property type="entry name" value="DUF2358"/>
</dbReference>
<evidence type="ECO:0000256" key="1">
    <source>
        <dbReference type="SAM" id="MobiDB-lite"/>
    </source>
</evidence>
<keyword evidence="2" id="KW-1185">Reference proteome</keyword>
<name>A0A914HQQ8_GLORO</name>